<dbReference type="EMBL" id="JAGGNH010000004">
    <property type="protein sequence ID" value="KAJ0974977.1"/>
    <property type="molecule type" value="Genomic_DNA"/>
</dbReference>
<feature type="region of interest" description="Disordered" evidence="1">
    <location>
        <begin position="150"/>
        <end position="205"/>
    </location>
</feature>
<organism evidence="4 5">
    <name type="scientific">Dioscorea zingiberensis</name>
    <dbReference type="NCBI Taxonomy" id="325984"/>
    <lineage>
        <taxon>Eukaryota</taxon>
        <taxon>Viridiplantae</taxon>
        <taxon>Streptophyta</taxon>
        <taxon>Embryophyta</taxon>
        <taxon>Tracheophyta</taxon>
        <taxon>Spermatophyta</taxon>
        <taxon>Magnoliopsida</taxon>
        <taxon>Liliopsida</taxon>
        <taxon>Dioscoreales</taxon>
        <taxon>Dioscoreaceae</taxon>
        <taxon>Dioscorea</taxon>
    </lineage>
</organism>
<evidence type="ECO:0000313" key="5">
    <source>
        <dbReference type="Proteomes" id="UP001085076"/>
    </source>
</evidence>
<evidence type="ECO:0000259" key="3">
    <source>
        <dbReference type="Pfam" id="PF14392"/>
    </source>
</evidence>
<sequence length="205" mass="23067">MPNGFYMIRCSSEQMLEEVLTEGHRSVNGMIIHLIKWKPNFQPAFEELSIATLWIHLHSLPSEYQDLESLEIVASKFGKMVKIDETTMIANRGSFARVCIEMDLSQPLKRGVWVRSSSGNMFVTIAYEKLPMFCFRCGIIGHQFEACKADQSGRRPGTGGTRSQEPGPKEKGKEVEEATGPARNTPAPLEETQEDPRVDETDEDT</sequence>
<evidence type="ECO:0000256" key="1">
    <source>
        <dbReference type="SAM" id="MobiDB-lite"/>
    </source>
</evidence>
<reference evidence="4" key="1">
    <citation type="submission" date="2021-03" db="EMBL/GenBank/DDBJ databases">
        <authorList>
            <person name="Li Z."/>
            <person name="Yang C."/>
        </authorList>
    </citation>
    <scope>NUCLEOTIDE SEQUENCE</scope>
    <source>
        <strain evidence="4">Dzin_1.0</strain>
        <tissue evidence="4">Leaf</tissue>
    </source>
</reference>
<dbReference type="InterPro" id="IPR025836">
    <property type="entry name" value="Zn_knuckle_CX2CX4HX4C"/>
</dbReference>
<evidence type="ECO:0008006" key="6">
    <source>
        <dbReference type="Google" id="ProtNLM"/>
    </source>
</evidence>
<feature type="compositionally biased region" description="Basic and acidic residues" evidence="1">
    <location>
        <begin position="167"/>
        <end position="176"/>
    </location>
</feature>
<accession>A0A9D5CKY7</accession>
<comment type="caution">
    <text evidence="4">The sequence shown here is derived from an EMBL/GenBank/DDBJ whole genome shotgun (WGS) entry which is preliminary data.</text>
</comment>
<protein>
    <recommendedName>
        <fullName evidence="6">CCHC-type domain-containing protein</fullName>
    </recommendedName>
</protein>
<proteinExistence type="predicted"/>
<dbReference type="PANTHER" id="PTHR31286:SF180">
    <property type="entry name" value="OS10G0362600 PROTEIN"/>
    <property type="match status" value="1"/>
</dbReference>
<name>A0A9D5CKY7_9LILI</name>
<evidence type="ECO:0000259" key="2">
    <source>
        <dbReference type="Pfam" id="PF14111"/>
    </source>
</evidence>
<dbReference type="Pfam" id="PF14111">
    <property type="entry name" value="DUF4283"/>
    <property type="match status" value="1"/>
</dbReference>
<dbReference type="Proteomes" id="UP001085076">
    <property type="component" value="Miscellaneous, Linkage group lg04"/>
</dbReference>
<dbReference type="OrthoDB" id="786188at2759"/>
<dbReference type="AlphaFoldDB" id="A0A9D5CKY7"/>
<reference evidence="4" key="2">
    <citation type="journal article" date="2022" name="Hortic Res">
        <title>The genome of Dioscorea zingiberensis sheds light on the biosynthesis, origin and evolution of the medicinally important diosgenin saponins.</title>
        <authorList>
            <person name="Li Y."/>
            <person name="Tan C."/>
            <person name="Li Z."/>
            <person name="Guo J."/>
            <person name="Li S."/>
            <person name="Chen X."/>
            <person name="Wang C."/>
            <person name="Dai X."/>
            <person name="Yang H."/>
            <person name="Song W."/>
            <person name="Hou L."/>
            <person name="Xu J."/>
            <person name="Tong Z."/>
            <person name="Xu A."/>
            <person name="Yuan X."/>
            <person name="Wang W."/>
            <person name="Yang Q."/>
            <person name="Chen L."/>
            <person name="Sun Z."/>
            <person name="Wang K."/>
            <person name="Pan B."/>
            <person name="Chen J."/>
            <person name="Bao Y."/>
            <person name="Liu F."/>
            <person name="Qi X."/>
            <person name="Gang D.R."/>
            <person name="Wen J."/>
            <person name="Li J."/>
        </authorList>
    </citation>
    <scope>NUCLEOTIDE SEQUENCE</scope>
    <source>
        <strain evidence="4">Dzin_1.0</strain>
    </source>
</reference>
<feature type="domain" description="DUF4283" evidence="2">
    <location>
        <begin position="1"/>
        <end position="44"/>
    </location>
</feature>
<evidence type="ECO:0000313" key="4">
    <source>
        <dbReference type="EMBL" id="KAJ0974977.1"/>
    </source>
</evidence>
<feature type="domain" description="Zinc knuckle CX2CX4HX4C" evidence="3">
    <location>
        <begin position="102"/>
        <end position="148"/>
    </location>
</feature>
<dbReference type="PANTHER" id="PTHR31286">
    <property type="entry name" value="GLYCINE-RICH CELL WALL STRUCTURAL PROTEIN 1.8-LIKE"/>
    <property type="match status" value="1"/>
</dbReference>
<dbReference type="InterPro" id="IPR040256">
    <property type="entry name" value="At4g02000-like"/>
</dbReference>
<dbReference type="Pfam" id="PF14392">
    <property type="entry name" value="zf-CCHC_4"/>
    <property type="match status" value="1"/>
</dbReference>
<keyword evidence="5" id="KW-1185">Reference proteome</keyword>
<gene>
    <name evidence="4" type="ORF">J5N97_016942</name>
</gene>
<dbReference type="InterPro" id="IPR025558">
    <property type="entry name" value="DUF4283"/>
</dbReference>